<dbReference type="CDD" id="cd06261">
    <property type="entry name" value="TM_PBP2"/>
    <property type="match status" value="1"/>
</dbReference>
<evidence type="ECO:0000256" key="4">
    <source>
        <dbReference type="ARBA" id="ARBA00022475"/>
    </source>
</evidence>
<organism evidence="10 11">
    <name type="scientific">Mesorhizobium plurifarium</name>
    <dbReference type="NCBI Taxonomy" id="69974"/>
    <lineage>
        <taxon>Bacteria</taxon>
        <taxon>Pseudomonadati</taxon>
        <taxon>Pseudomonadota</taxon>
        <taxon>Alphaproteobacteria</taxon>
        <taxon>Hyphomicrobiales</taxon>
        <taxon>Phyllobacteriaceae</taxon>
        <taxon>Mesorhizobium</taxon>
    </lineage>
</organism>
<feature type="transmembrane region" description="Helical" evidence="8">
    <location>
        <begin position="258"/>
        <end position="278"/>
    </location>
</feature>
<dbReference type="EMBL" id="CCNB01000045">
    <property type="protein sequence ID" value="CDX46116.1"/>
    <property type="molecule type" value="Genomic_DNA"/>
</dbReference>
<proteinExistence type="inferred from homology"/>
<feature type="domain" description="ABC transmembrane type-1" evidence="9">
    <location>
        <begin position="72"/>
        <end position="279"/>
    </location>
</feature>
<feature type="transmembrane region" description="Helical" evidence="8">
    <location>
        <begin position="71"/>
        <end position="92"/>
    </location>
</feature>
<feature type="transmembrane region" description="Helical" evidence="8">
    <location>
        <begin position="160"/>
        <end position="181"/>
    </location>
</feature>
<keyword evidence="6 8" id="KW-1133">Transmembrane helix</keyword>
<evidence type="ECO:0000313" key="11">
    <source>
        <dbReference type="Proteomes" id="UP000046373"/>
    </source>
</evidence>
<dbReference type="GeneID" id="31893665"/>
<dbReference type="SUPFAM" id="SSF161098">
    <property type="entry name" value="MetI-like"/>
    <property type="match status" value="1"/>
</dbReference>
<evidence type="ECO:0000256" key="1">
    <source>
        <dbReference type="ARBA" id="ARBA00004651"/>
    </source>
</evidence>
<protein>
    <submittedName>
        <fullName evidence="10">Binding-protein-dependent transport systems inner membrane component</fullName>
    </submittedName>
</protein>
<reference evidence="10 11" key="1">
    <citation type="submission" date="2014-08" db="EMBL/GenBank/DDBJ databases">
        <authorList>
            <person name="Moulin Lionel"/>
        </authorList>
    </citation>
    <scope>NUCLEOTIDE SEQUENCE [LARGE SCALE GENOMIC DNA]</scope>
</reference>
<dbReference type="PROSITE" id="PS50928">
    <property type="entry name" value="ABC_TM1"/>
    <property type="match status" value="1"/>
</dbReference>
<keyword evidence="3" id="KW-0813">Transport</keyword>
<dbReference type="Gene3D" id="1.10.3720.10">
    <property type="entry name" value="MetI-like"/>
    <property type="match status" value="1"/>
</dbReference>
<dbReference type="PANTHER" id="PTHR42929">
    <property type="entry name" value="INNER MEMBRANE ABC TRANSPORTER PERMEASE PROTEIN YDCU-RELATED-RELATED"/>
    <property type="match status" value="1"/>
</dbReference>
<sequence length="290" mass="31508">MSGTGSPQPLNGRWSPLVTVLAFALPAIFVLAPLAIFLVYSFFSVDQGQIVYAPTLANYARFFTDPVFLPVFWRTIVLCLSVAAISILLAYPTAYFLTTLEGRWRYALLMLLMVPLLMSYVIKIYAIRSILGLNGFLNKALVALGIITEPSTLFVFNMNAILLTLTLLLIPFAILPIFLALERIPQVLLRASDDLGATGLQTFLRITLPLSMPGVASAASFVFVLAIGDFLTPQMVGGISGFTFGRILYSQFGTAFNWPFGAALSVALAVVVILAILAGERFGRNRGTSH</sequence>
<feature type="transmembrane region" description="Helical" evidence="8">
    <location>
        <begin position="202"/>
        <end position="227"/>
    </location>
</feature>
<evidence type="ECO:0000256" key="8">
    <source>
        <dbReference type="SAM" id="Phobius"/>
    </source>
</evidence>
<evidence type="ECO:0000313" key="10">
    <source>
        <dbReference type="EMBL" id="CDX46116.1"/>
    </source>
</evidence>
<dbReference type="InterPro" id="IPR035906">
    <property type="entry name" value="MetI-like_sf"/>
</dbReference>
<dbReference type="GO" id="GO:0055085">
    <property type="term" value="P:transmembrane transport"/>
    <property type="evidence" value="ECO:0007669"/>
    <property type="project" value="InterPro"/>
</dbReference>
<evidence type="ECO:0000256" key="3">
    <source>
        <dbReference type="ARBA" id="ARBA00022448"/>
    </source>
</evidence>
<dbReference type="AlphaFoldDB" id="A0A090FQD4"/>
<gene>
    <name evidence="10" type="ORF">MPLDJ20_80206</name>
</gene>
<evidence type="ECO:0000256" key="6">
    <source>
        <dbReference type="ARBA" id="ARBA00022989"/>
    </source>
</evidence>
<feature type="transmembrane region" description="Helical" evidence="8">
    <location>
        <begin position="129"/>
        <end position="148"/>
    </location>
</feature>
<feature type="transmembrane region" description="Helical" evidence="8">
    <location>
        <begin position="104"/>
        <end position="122"/>
    </location>
</feature>
<dbReference type="Proteomes" id="UP000046373">
    <property type="component" value="Unassembled WGS sequence"/>
</dbReference>
<evidence type="ECO:0000256" key="2">
    <source>
        <dbReference type="ARBA" id="ARBA00007069"/>
    </source>
</evidence>
<feature type="transmembrane region" description="Helical" evidence="8">
    <location>
        <begin position="20"/>
        <end position="43"/>
    </location>
</feature>
<evidence type="ECO:0000259" key="9">
    <source>
        <dbReference type="PROSITE" id="PS50928"/>
    </source>
</evidence>
<name>A0A090FQD4_MESPL</name>
<dbReference type="InterPro" id="IPR000515">
    <property type="entry name" value="MetI-like"/>
</dbReference>
<keyword evidence="7 8" id="KW-0472">Membrane</keyword>
<evidence type="ECO:0000256" key="7">
    <source>
        <dbReference type="ARBA" id="ARBA00023136"/>
    </source>
</evidence>
<comment type="similarity">
    <text evidence="2">Belongs to the binding-protein-dependent transport system permease family. CysTW subfamily.</text>
</comment>
<dbReference type="PANTHER" id="PTHR42929:SF1">
    <property type="entry name" value="INNER MEMBRANE ABC TRANSPORTER PERMEASE PROTEIN YDCU-RELATED"/>
    <property type="match status" value="1"/>
</dbReference>
<accession>A0A090FQD4</accession>
<comment type="subcellular location">
    <subcellularLocation>
        <location evidence="1">Cell membrane</location>
        <topology evidence="1">Multi-pass membrane protein</topology>
    </subcellularLocation>
</comment>
<dbReference type="GO" id="GO:0005886">
    <property type="term" value="C:plasma membrane"/>
    <property type="evidence" value="ECO:0007669"/>
    <property type="project" value="UniProtKB-SubCell"/>
</dbReference>
<keyword evidence="5 8" id="KW-0812">Transmembrane</keyword>
<keyword evidence="4" id="KW-1003">Cell membrane</keyword>
<evidence type="ECO:0000256" key="5">
    <source>
        <dbReference type="ARBA" id="ARBA00022692"/>
    </source>
</evidence>